<feature type="transmembrane region" description="Helical" evidence="2">
    <location>
        <begin position="7"/>
        <end position="26"/>
    </location>
</feature>
<evidence type="ECO:0000256" key="2">
    <source>
        <dbReference type="SAM" id="Phobius"/>
    </source>
</evidence>
<sequence length="331" mass="38132">MLHHRTVGVLVVMLAARFLFSLSIMLTKRIQECESQNKLLRSQCENAEKRLEFMREEKSRAEELMEARIDHQVKQISELRNANGKLRGDLELQKQTQLMLKEQLKTDTSGLTLVRENYAKMESNYKNASDSCKKLMDELMETKGEVAKYKTDVESLTRQIRLQRIDEKKIQGLEEQLTAAKNENESLKKFVGDITEQHRSFSLDLKMMLNKVQTERDQALASRKSVEDQLSLKEREVSGLQARYDDLMNQMKSLDSASDDAGHREEMHQLRSRISYLENRLTVVSRDLEASNKQLAIRECEIAEVSKLSSSMETTILEQGAVSLTFACQFA</sequence>
<keyword evidence="2" id="KW-1133">Transmembrane helix</keyword>
<evidence type="ECO:0000256" key="1">
    <source>
        <dbReference type="SAM" id="Coils"/>
    </source>
</evidence>
<feature type="coiled-coil region" evidence="1">
    <location>
        <begin position="118"/>
        <end position="257"/>
    </location>
</feature>
<keyword evidence="2" id="KW-0472">Membrane</keyword>
<evidence type="ECO:0000313" key="4">
    <source>
        <dbReference type="Proteomes" id="UP000271098"/>
    </source>
</evidence>
<keyword evidence="1" id="KW-0175">Coiled coil</keyword>
<dbReference type="WBParaSite" id="GPUH_0001753401-mRNA-1">
    <property type="protein sequence ID" value="GPUH_0001753401-mRNA-1"/>
    <property type="gene ID" value="GPUH_0001753401"/>
</dbReference>
<dbReference type="SUPFAM" id="SSF58100">
    <property type="entry name" value="Bacterial hemolysins"/>
    <property type="match status" value="1"/>
</dbReference>
<name>A0A183E971_9BILA</name>
<accession>A0A183E971</accession>
<keyword evidence="4" id="KW-1185">Reference proteome</keyword>
<dbReference type="Proteomes" id="UP000271098">
    <property type="component" value="Unassembled WGS sequence"/>
</dbReference>
<dbReference type="EMBL" id="UYRT01085280">
    <property type="protein sequence ID" value="VDN29943.1"/>
    <property type="molecule type" value="Genomic_DNA"/>
</dbReference>
<feature type="coiled-coil region" evidence="1">
    <location>
        <begin position="30"/>
        <end position="64"/>
    </location>
</feature>
<reference evidence="3 4" key="2">
    <citation type="submission" date="2018-11" db="EMBL/GenBank/DDBJ databases">
        <authorList>
            <consortium name="Pathogen Informatics"/>
        </authorList>
    </citation>
    <scope>NUCLEOTIDE SEQUENCE [LARGE SCALE GENOMIC DNA]</scope>
</reference>
<dbReference type="Gene3D" id="1.10.287.1490">
    <property type="match status" value="1"/>
</dbReference>
<dbReference type="AlphaFoldDB" id="A0A183E971"/>
<protein>
    <submittedName>
        <fullName evidence="5">Myosin_tail_1 domain-containing protein</fullName>
    </submittedName>
</protein>
<reference evidence="5" key="1">
    <citation type="submission" date="2016-06" db="UniProtKB">
        <authorList>
            <consortium name="WormBaseParasite"/>
        </authorList>
    </citation>
    <scope>IDENTIFICATION</scope>
</reference>
<evidence type="ECO:0000313" key="5">
    <source>
        <dbReference type="WBParaSite" id="GPUH_0001753401-mRNA-1"/>
    </source>
</evidence>
<evidence type="ECO:0000313" key="3">
    <source>
        <dbReference type="EMBL" id="VDN29943.1"/>
    </source>
</evidence>
<proteinExistence type="predicted"/>
<organism evidence="5">
    <name type="scientific">Gongylonema pulchrum</name>
    <dbReference type="NCBI Taxonomy" id="637853"/>
    <lineage>
        <taxon>Eukaryota</taxon>
        <taxon>Metazoa</taxon>
        <taxon>Ecdysozoa</taxon>
        <taxon>Nematoda</taxon>
        <taxon>Chromadorea</taxon>
        <taxon>Rhabditida</taxon>
        <taxon>Spirurina</taxon>
        <taxon>Spiruromorpha</taxon>
        <taxon>Spiruroidea</taxon>
        <taxon>Gongylonematidae</taxon>
        <taxon>Gongylonema</taxon>
    </lineage>
</organism>
<keyword evidence="2" id="KW-0812">Transmembrane</keyword>
<gene>
    <name evidence="3" type="ORF">GPUH_LOCUS17512</name>
</gene>